<reference evidence="4" key="1">
    <citation type="journal article" date="2013" name="Nat. Genet.">
        <title>The draft genomes of soft-shell turtle and green sea turtle yield insights into the development and evolution of the turtle-specific body plan.</title>
        <authorList>
            <person name="Wang Z."/>
            <person name="Pascual-Anaya J."/>
            <person name="Zadissa A."/>
            <person name="Li W."/>
            <person name="Niimura Y."/>
            <person name="Huang Z."/>
            <person name="Li C."/>
            <person name="White S."/>
            <person name="Xiong Z."/>
            <person name="Fang D."/>
            <person name="Wang B."/>
            <person name="Ming Y."/>
            <person name="Chen Y."/>
            <person name="Zheng Y."/>
            <person name="Kuraku S."/>
            <person name="Pignatelli M."/>
            <person name="Herrero J."/>
            <person name="Beal K."/>
            <person name="Nozawa M."/>
            <person name="Li Q."/>
            <person name="Wang J."/>
            <person name="Zhang H."/>
            <person name="Yu L."/>
            <person name="Shigenobu S."/>
            <person name="Wang J."/>
            <person name="Liu J."/>
            <person name="Flicek P."/>
            <person name="Searle S."/>
            <person name="Wang J."/>
            <person name="Kuratani S."/>
            <person name="Yin Y."/>
            <person name="Aken B."/>
            <person name="Zhang G."/>
            <person name="Irie N."/>
        </authorList>
    </citation>
    <scope>NUCLEOTIDE SEQUENCE [LARGE SCALE GENOMIC DNA]</scope>
</reference>
<dbReference type="EMBL" id="KB568004">
    <property type="protein sequence ID" value="EMP27700.1"/>
    <property type="molecule type" value="Genomic_DNA"/>
</dbReference>
<protein>
    <submittedName>
        <fullName evidence="3">Trypsin-4</fullName>
    </submittedName>
</protein>
<dbReference type="InterPro" id="IPR001314">
    <property type="entry name" value="Peptidase_S1A"/>
</dbReference>
<dbReference type="PRINTS" id="PR00722">
    <property type="entry name" value="CHYMOTRYPSIN"/>
</dbReference>
<evidence type="ECO:0000259" key="2">
    <source>
        <dbReference type="PROSITE" id="PS50240"/>
    </source>
</evidence>
<dbReference type="GO" id="GO:0030141">
    <property type="term" value="C:secretory granule"/>
    <property type="evidence" value="ECO:0007669"/>
    <property type="project" value="TreeGrafter"/>
</dbReference>
<evidence type="ECO:0000256" key="1">
    <source>
        <dbReference type="ARBA" id="ARBA00023157"/>
    </source>
</evidence>
<dbReference type="InterPro" id="IPR009003">
    <property type="entry name" value="Peptidase_S1_PA"/>
</dbReference>
<keyword evidence="1" id="KW-1015">Disulfide bond</keyword>
<dbReference type="FunFam" id="2.40.10.10:FF:000166">
    <property type="entry name" value="Trypsin"/>
    <property type="match status" value="1"/>
</dbReference>
<dbReference type="SMART" id="SM00020">
    <property type="entry name" value="Tryp_SPc"/>
    <property type="match status" value="1"/>
</dbReference>
<organism evidence="3 4">
    <name type="scientific">Chelonia mydas</name>
    <name type="common">Green sea-turtle</name>
    <name type="synonym">Chelonia agassizi</name>
    <dbReference type="NCBI Taxonomy" id="8469"/>
    <lineage>
        <taxon>Eukaryota</taxon>
        <taxon>Metazoa</taxon>
        <taxon>Chordata</taxon>
        <taxon>Craniata</taxon>
        <taxon>Vertebrata</taxon>
        <taxon>Euteleostomi</taxon>
        <taxon>Archelosauria</taxon>
        <taxon>Testudinata</taxon>
        <taxon>Testudines</taxon>
        <taxon>Cryptodira</taxon>
        <taxon>Durocryptodira</taxon>
        <taxon>Americhelydia</taxon>
        <taxon>Chelonioidea</taxon>
        <taxon>Cheloniidae</taxon>
        <taxon>Chelonia</taxon>
    </lineage>
</organism>
<dbReference type="Pfam" id="PF00089">
    <property type="entry name" value="Trypsin"/>
    <property type="match status" value="1"/>
</dbReference>
<accession>M7AXA3</accession>
<keyword evidence="4" id="KW-1185">Reference proteome</keyword>
<dbReference type="AlphaFoldDB" id="M7AXA3"/>
<dbReference type="CDD" id="cd00190">
    <property type="entry name" value="Tryp_SPc"/>
    <property type="match status" value="1"/>
</dbReference>
<gene>
    <name evidence="3" type="ORF">UY3_15205</name>
</gene>
<dbReference type="PANTHER" id="PTHR24271">
    <property type="entry name" value="KALLIKREIN-RELATED"/>
    <property type="match status" value="1"/>
</dbReference>
<dbReference type="Proteomes" id="UP000031443">
    <property type="component" value="Unassembled WGS sequence"/>
</dbReference>
<dbReference type="Gene3D" id="2.40.10.10">
    <property type="entry name" value="Trypsin-like serine proteases"/>
    <property type="match status" value="3"/>
</dbReference>
<sequence length="179" mass="19566">MCELSGQNDRIIGGAPCQPHSVPWQAALFVGSQLNCGGTLIARNWVVTAAHCHVNCPISVRLGEHNIKHLDWTEQLRVAEKTILHPQYNPPSKDNDIMLIKLLTPAIFNKNVQPLELPTSCPSTGEKCMGDSGGPLVCNGKFQGIVSWGSQTCALADKPGVYITVCKYVNWIQETMNNN</sequence>
<evidence type="ECO:0000313" key="4">
    <source>
        <dbReference type="Proteomes" id="UP000031443"/>
    </source>
</evidence>
<dbReference type="SUPFAM" id="SSF50494">
    <property type="entry name" value="Trypsin-like serine proteases"/>
    <property type="match status" value="1"/>
</dbReference>
<dbReference type="STRING" id="8469.M7AXA3"/>
<dbReference type="PROSITE" id="PS50240">
    <property type="entry name" value="TRYPSIN_DOM"/>
    <property type="match status" value="1"/>
</dbReference>
<dbReference type="InterPro" id="IPR018114">
    <property type="entry name" value="TRYPSIN_HIS"/>
</dbReference>
<dbReference type="PROSITE" id="PS00134">
    <property type="entry name" value="TRYPSIN_HIS"/>
    <property type="match status" value="1"/>
</dbReference>
<feature type="domain" description="Peptidase S1" evidence="2">
    <location>
        <begin position="11"/>
        <end position="177"/>
    </location>
</feature>
<evidence type="ECO:0000313" key="3">
    <source>
        <dbReference type="EMBL" id="EMP27700.1"/>
    </source>
</evidence>
<dbReference type="GO" id="GO:0006508">
    <property type="term" value="P:proteolysis"/>
    <property type="evidence" value="ECO:0007669"/>
    <property type="project" value="InterPro"/>
</dbReference>
<dbReference type="InterPro" id="IPR001254">
    <property type="entry name" value="Trypsin_dom"/>
</dbReference>
<name>M7AXA3_CHEMY</name>
<dbReference type="InterPro" id="IPR043504">
    <property type="entry name" value="Peptidase_S1_PA_chymotrypsin"/>
</dbReference>
<dbReference type="PANTHER" id="PTHR24271:SF48">
    <property type="entry name" value="KALLIKREIN-14"/>
    <property type="match status" value="1"/>
</dbReference>
<proteinExistence type="predicted"/>
<dbReference type="GO" id="GO:0004252">
    <property type="term" value="F:serine-type endopeptidase activity"/>
    <property type="evidence" value="ECO:0007669"/>
    <property type="project" value="InterPro"/>
</dbReference>